<feature type="transmembrane region" description="Helical" evidence="1">
    <location>
        <begin position="152"/>
        <end position="170"/>
    </location>
</feature>
<sequence length="186" mass="20512">MMPSPKSGYLDALFVASLALATCYFNDPVWMAGPMHFSKEFLDHYTPVHDYINNPMNPTLATLIFLTDIYFVLKTYVLEKPVVDVAHKKYTSLGTYLSMAAHGIGSMSGAIMTPKVFGVKDLTVPGFTLMGVVRLLDVARVLTVDHRLVPNLWIMLQVGTLVQLLGHFVLPYSSKGGREAVCSLSL</sequence>
<dbReference type="AlphaFoldDB" id="A0A9W7F5E1"/>
<protein>
    <submittedName>
        <fullName evidence="3">Uncharacterized protein</fullName>
    </submittedName>
</protein>
<evidence type="ECO:0000313" key="4">
    <source>
        <dbReference type="Proteomes" id="UP001165122"/>
    </source>
</evidence>
<comment type="caution">
    <text evidence="3">The sequence shown here is derived from an EMBL/GenBank/DDBJ whole genome shotgun (WGS) entry which is preliminary data.</text>
</comment>
<keyword evidence="2" id="KW-0732">Signal</keyword>
<evidence type="ECO:0000313" key="3">
    <source>
        <dbReference type="EMBL" id="GMI03924.1"/>
    </source>
</evidence>
<keyword evidence="4" id="KW-1185">Reference proteome</keyword>
<feature type="transmembrane region" description="Helical" evidence="1">
    <location>
        <begin position="93"/>
        <end position="112"/>
    </location>
</feature>
<keyword evidence="1" id="KW-0472">Membrane</keyword>
<accession>A0A9W7F5E1</accession>
<keyword evidence="1" id="KW-0812">Transmembrane</keyword>
<evidence type="ECO:0000256" key="2">
    <source>
        <dbReference type="SAM" id="SignalP"/>
    </source>
</evidence>
<proteinExistence type="predicted"/>
<reference evidence="4" key="1">
    <citation type="journal article" date="2023" name="Commun. Biol.">
        <title>Genome analysis of Parmales, the sister group of diatoms, reveals the evolutionary specialization of diatoms from phago-mixotrophs to photoautotrophs.</title>
        <authorList>
            <person name="Ban H."/>
            <person name="Sato S."/>
            <person name="Yoshikawa S."/>
            <person name="Yamada K."/>
            <person name="Nakamura Y."/>
            <person name="Ichinomiya M."/>
            <person name="Sato N."/>
            <person name="Blanc-Mathieu R."/>
            <person name="Endo H."/>
            <person name="Kuwata A."/>
            <person name="Ogata H."/>
        </authorList>
    </citation>
    <scope>NUCLEOTIDE SEQUENCE [LARGE SCALE GENOMIC DNA]</scope>
    <source>
        <strain evidence="4">NIES 3700</strain>
    </source>
</reference>
<feature type="transmembrane region" description="Helical" evidence="1">
    <location>
        <begin position="55"/>
        <end position="73"/>
    </location>
</feature>
<evidence type="ECO:0000256" key="1">
    <source>
        <dbReference type="SAM" id="Phobius"/>
    </source>
</evidence>
<organism evidence="3 4">
    <name type="scientific">Triparma laevis f. longispina</name>
    <dbReference type="NCBI Taxonomy" id="1714387"/>
    <lineage>
        <taxon>Eukaryota</taxon>
        <taxon>Sar</taxon>
        <taxon>Stramenopiles</taxon>
        <taxon>Ochrophyta</taxon>
        <taxon>Bolidophyceae</taxon>
        <taxon>Parmales</taxon>
        <taxon>Triparmaceae</taxon>
        <taxon>Triparma</taxon>
    </lineage>
</organism>
<name>A0A9W7F5E1_9STRA</name>
<feature type="chain" id="PRO_5040841095" evidence="2">
    <location>
        <begin position="22"/>
        <end position="186"/>
    </location>
</feature>
<dbReference type="Proteomes" id="UP001165122">
    <property type="component" value="Unassembled WGS sequence"/>
</dbReference>
<gene>
    <name evidence="3" type="ORF">TrLO_g6694</name>
</gene>
<dbReference type="EMBL" id="BRXW01000065">
    <property type="protein sequence ID" value="GMI03924.1"/>
    <property type="molecule type" value="Genomic_DNA"/>
</dbReference>
<feature type="signal peptide" evidence="2">
    <location>
        <begin position="1"/>
        <end position="21"/>
    </location>
</feature>
<dbReference type="OrthoDB" id="10576414at2759"/>
<keyword evidence="1" id="KW-1133">Transmembrane helix</keyword>